<evidence type="ECO:0000313" key="2">
    <source>
        <dbReference type="Proteomes" id="UP001138500"/>
    </source>
</evidence>
<name>A0A9W7VZ22_9PEZI</name>
<reference evidence="1 2" key="2">
    <citation type="journal article" date="2021" name="Curr. Genet.">
        <title>Genetic response to nitrogen starvation in the aggressive Eucalyptus foliar pathogen Teratosphaeria destructans.</title>
        <authorList>
            <person name="Havenga M."/>
            <person name="Wingfield B.D."/>
            <person name="Wingfield M.J."/>
            <person name="Dreyer L.L."/>
            <person name="Roets F."/>
            <person name="Aylward J."/>
        </authorList>
    </citation>
    <scope>NUCLEOTIDE SEQUENCE [LARGE SCALE GENOMIC DNA]</scope>
    <source>
        <strain evidence="1">CMW44962</strain>
    </source>
</reference>
<evidence type="ECO:0000313" key="1">
    <source>
        <dbReference type="EMBL" id="KAH9817401.1"/>
    </source>
</evidence>
<organism evidence="1 2">
    <name type="scientific">Teratosphaeria destructans</name>
    <dbReference type="NCBI Taxonomy" id="418781"/>
    <lineage>
        <taxon>Eukaryota</taxon>
        <taxon>Fungi</taxon>
        <taxon>Dikarya</taxon>
        <taxon>Ascomycota</taxon>
        <taxon>Pezizomycotina</taxon>
        <taxon>Dothideomycetes</taxon>
        <taxon>Dothideomycetidae</taxon>
        <taxon>Mycosphaerellales</taxon>
        <taxon>Teratosphaeriaceae</taxon>
        <taxon>Teratosphaeria</taxon>
    </lineage>
</organism>
<dbReference type="EMBL" id="RIBY02002389">
    <property type="protein sequence ID" value="KAH9817401.1"/>
    <property type="molecule type" value="Genomic_DNA"/>
</dbReference>
<accession>A0A9W7VZ22</accession>
<feature type="non-terminal residue" evidence="1">
    <location>
        <position position="1"/>
    </location>
</feature>
<reference evidence="1 2" key="1">
    <citation type="journal article" date="2018" name="IMA Fungus">
        <title>IMA Genome-F 10: Nine draft genome sequences of Claviceps purpurea s.lat., including C. arundinis, C. humidiphila, and C. cf. spartinae, pseudomolecules for the pitch canker pathogen Fusarium circinatum, draft genome of Davidsoniella eucalypti, Grosmannia galeiformis, Quambalaria eucalypti, and Teratosphaeria destructans.</title>
        <authorList>
            <person name="Wingfield B.D."/>
            <person name="Liu M."/>
            <person name="Nguyen H.D."/>
            <person name="Lane F.A."/>
            <person name="Morgan S.W."/>
            <person name="De Vos L."/>
            <person name="Wilken P.M."/>
            <person name="Duong T.A."/>
            <person name="Aylward J."/>
            <person name="Coetzee M.P."/>
            <person name="Dadej K."/>
            <person name="De Beer Z.W."/>
            <person name="Findlay W."/>
            <person name="Havenga M."/>
            <person name="Kolarik M."/>
            <person name="Menzies J.G."/>
            <person name="Naidoo K."/>
            <person name="Pochopski O."/>
            <person name="Shoukouhi P."/>
            <person name="Santana Q.C."/>
            <person name="Seifert K.A."/>
            <person name="Soal N."/>
            <person name="Steenkamp E.T."/>
            <person name="Tatham C.T."/>
            <person name="van der Nest M.A."/>
            <person name="Wingfield M.J."/>
        </authorList>
    </citation>
    <scope>NUCLEOTIDE SEQUENCE [LARGE SCALE GENOMIC DNA]</scope>
    <source>
        <strain evidence="1">CMW44962</strain>
    </source>
</reference>
<dbReference type="Proteomes" id="UP001138500">
    <property type="component" value="Unassembled WGS sequence"/>
</dbReference>
<gene>
    <name evidence="1" type="ORF">Tdes44962_MAKER05525</name>
</gene>
<proteinExistence type="predicted"/>
<dbReference type="AlphaFoldDB" id="A0A9W7VZ22"/>
<comment type="caution">
    <text evidence="1">The sequence shown here is derived from an EMBL/GenBank/DDBJ whole genome shotgun (WGS) entry which is preliminary data.</text>
</comment>
<keyword evidence="2" id="KW-1185">Reference proteome</keyword>
<sequence>RVSESSTTIHARLATGKTLYEFHGSHLSHVLERMATETWRRQVRRHMLSATTYNAADAPASHTRAISSNAIEQRRFHPTNLRNISTMRFTDFSILSTLLLLAFSSTVLGCVNSYGCDQQSHERCWICPPFPGRCVVSIDPLQDAVAMEWAFDGL</sequence>
<protein>
    <submittedName>
        <fullName evidence="1">Uncharacterized protein</fullName>
    </submittedName>
</protein>